<feature type="coiled-coil region" evidence="1">
    <location>
        <begin position="78"/>
        <end position="109"/>
    </location>
</feature>
<evidence type="ECO:0000256" key="1">
    <source>
        <dbReference type="SAM" id="Coils"/>
    </source>
</evidence>
<evidence type="ECO:0008006" key="5">
    <source>
        <dbReference type="Google" id="ProtNLM"/>
    </source>
</evidence>
<keyword evidence="3" id="KW-0472">Membrane</keyword>
<feature type="compositionally biased region" description="Low complexity" evidence="2">
    <location>
        <begin position="359"/>
        <end position="374"/>
    </location>
</feature>
<dbReference type="GeneID" id="77331377"/>
<keyword evidence="3" id="KW-1133">Transmembrane helix</keyword>
<feature type="compositionally biased region" description="Basic and acidic residues" evidence="2">
    <location>
        <begin position="221"/>
        <end position="288"/>
    </location>
</feature>
<feature type="transmembrane region" description="Helical" evidence="3">
    <location>
        <begin position="25"/>
        <end position="44"/>
    </location>
</feature>
<feature type="compositionally biased region" description="Basic and acidic residues" evidence="2">
    <location>
        <begin position="60"/>
        <end position="70"/>
    </location>
</feature>
<reference evidence="4" key="1">
    <citation type="submission" date="2019-11" db="EMBL/GenBank/DDBJ databases">
        <authorList>
            <person name="Feng L."/>
        </authorList>
    </citation>
    <scope>NUCLEOTIDE SEQUENCE</scope>
    <source>
        <strain evidence="4">SsimulansLFYP27</strain>
    </source>
</reference>
<accession>A0A6N3EA91</accession>
<dbReference type="RefSeq" id="WP_002481212.1">
    <property type="nucleotide sequence ID" value="NZ_CACRUO010000052.1"/>
</dbReference>
<evidence type="ECO:0000256" key="2">
    <source>
        <dbReference type="SAM" id="MobiDB-lite"/>
    </source>
</evidence>
<sequence>MRKNDEARLEIYEVEAMSDTVRKDFVYGFIAGIFIGTAGGFVINQVKKRKQLEKQNQPAEAKKPSVKEKVSAQTDALKANAQSQIQDIKDKAQQLKSDVKQKFNNDEQETDPKALRAQREAIRNEAAAHDLANVSPQAQDVQTDNNPLKSSQPDTVPFHEFTATGNALAAKEKAKLIENDNTVATKVAELFEAKPVKSSGFKTVPVLVTVAAAATAAGSKKAADAKAAKPADAEKRTAQTHEKASFNKGVITHDKATANHSEAHKTPEASGKVESKTVNDTKTTKTETTKTTNTPKKNASTTKQTAKATSPKDATKTTKTTTQKPAAKGNKTTTQKTTTKTTKSAANKSTKKPSVTPANKKTTNNTTKTQPKGETTTKKIEKKTFND</sequence>
<keyword evidence="3" id="KW-0812">Transmembrane</keyword>
<keyword evidence="1" id="KW-0175">Coiled coil</keyword>
<gene>
    <name evidence="4" type="ORF">SSLFYP27_02062</name>
</gene>
<feature type="compositionally biased region" description="Low complexity" evidence="2">
    <location>
        <begin position="289"/>
        <end position="348"/>
    </location>
</feature>
<dbReference type="EMBL" id="CACRUO010000052">
    <property type="protein sequence ID" value="VYU38666.1"/>
    <property type="molecule type" value="Genomic_DNA"/>
</dbReference>
<name>A0A6N3EA91_STASI</name>
<organism evidence="4">
    <name type="scientific">Staphylococcus simulans</name>
    <dbReference type="NCBI Taxonomy" id="1286"/>
    <lineage>
        <taxon>Bacteria</taxon>
        <taxon>Bacillati</taxon>
        <taxon>Bacillota</taxon>
        <taxon>Bacilli</taxon>
        <taxon>Bacillales</taxon>
        <taxon>Staphylococcaceae</taxon>
        <taxon>Staphylococcus</taxon>
    </lineage>
</organism>
<dbReference type="KEGG" id="ssif:AL483_03235"/>
<protein>
    <recommendedName>
        <fullName evidence="5">Maebl</fullName>
    </recommendedName>
</protein>
<feature type="region of interest" description="Disordered" evidence="2">
    <location>
        <begin position="215"/>
        <end position="387"/>
    </location>
</feature>
<feature type="region of interest" description="Disordered" evidence="2">
    <location>
        <begin position="53"/>
        <end position="77"/>
    </location>
</feature>
<evidence type="ECO:0000256" key="3">
    <source>
        <dbReference type="SAM" id="Phobius"/>
    </source>
</evidence>
<proteinExistence type="predicted"/>
<feature type="compositionally biased region" description="Basic and acidic residues" evidence="2">
    <location>
        <begin position="375"/>
        <end position="387"/>
    </location>
</feature>
<dbReference type="AlphaFoldDB" id="A0A6N3EA91"/>
<evidence type="ECO:0000313" key="4">
    <source>
        <dbReference type="EMBL" id="VYU38666.1"/>
    </source>
</evidence>